<evidence type="ECO:0000313" key="3">
    <source>
        <dbReference type="EMBL" id="VFK21055.1"/>
    </source>
</evidence>
<organism evidence="3">
    <name type="scientific">Candidatus Kentrum sp. LPFa</name>
    <dbReference type="NCBI Taxonomy" id="2126335"/>
    <lineage>
        <taxon>Bacteria</taxon>
        <taxon>Pseudomonadati</taxon>
        <taxon>Pseudomonadota</taxon>
        <taxon>Gammaproteobacteria</taxon>
        <taxon>Candidatus Kentrum</taxon>
    </lineage>
</organism>
<gene>
    <name evidence="3" type="ORF">BECKLPF1236B_GA0070989_12352</name>
</gene>
<protein>
    <submittedName>
        <fullName evidence="3">Pentapeptide repeat-containing protein</fullName>
    </submittedName>
</protein>
<feature type="transmembrane region" description="Helical" evidence="2">
    <location>
        <begin position="32"/>
        <end position="53"/>
    </location>
</feature>
<sequence length="305" mass="34563">MRFTYPPYPVLHMKSPSNPPWRWLGASEKRKALSWMAVSVLCGVLLAIGGYFLLGWIGPMNEKHWPWISLSALAAAPPLLLTWYWRTTHKQKDIDTAEQRVRIEGQRSEIDAQRLLTEHFTRAIELLGSDRLQIRLGGIYALERMAQESSRYHWTVMETLCAFAREGTPEPRLAKGEGIPSDEEEADPESTFLPPATDIQAALTVMGRRRKERRAWERKEEKRLDLRGAHLEGAELAEAHLEYVDLRYTHLEGADLWKAHLEGADLRNAKGLTQAQIDDAIIDERTKLPEGITRPTADPALSAGA</sequence>
<feature type="transmembrane region" description="Helical" evidence="2">
    <location>
        <begin position="65"/>
        <end position="85"/>
    </location>
</feature>
<dbReference type="Gene3D" id="2.160.20.80">
    <property type="entry name" value="E3 ubiquitin-protein ligase SopA"/>
    <property type="match status" value="1"/>
</dbReference>
<name>A0A450WVF7_9GAMM</name>
<dbReference type="Pfam" id="PF00805">
    <property type="entry name" value="Pentapeptide"/>
    <property type="match status" value="1"/>
</dbReference>
<dbReference type="AlphaFoldDB" id="A0A450WVF7"/>
<accession>A0A450WVF7</accession>
<reference evidence="3" key="1">
    <citation type="submission" date="2019-02" db="EMBL/GenBank/DDBJ databases">
        <authorList>
            <person name="Gruber-Vodicka R. H."/>
            <person name="Seah K. B. B."/>
        </authorList>
    </citation>
    <scope>NUCLEOTIDE SEQUENCE</scope>
    <source>
        <strain evidence="3">BECK_S313</strain>
    </source>
</reference>
<keyword evidence="2" id="KW-0812">Transmembrane</keyword>
<evidence type="ECO:0000256" key="2">
    <source>
        <dbReference type="SAM" id="Phobius"/>
    </source>
</evidence>
<feature type="region of interest" description="Disordered" evidence="1">
    <location>
        <begin position="169"/>
        <end position="190"/>
    </location>
</feature>
<dbReference type="SUPFAM" id="SSF141571">
    <property type="entry name" value="Pentapeptide repeat-like"/>
    <property type="match status" value="1"/>
</dbReference>
<proteinExistence type="predicted"/>
<keyword evidence="2" id="KW-1133">Transmembrane helix</keyword>
<dbReference type="InterPro" id="IPR001646">
    <property type="entry name" value="5peptide_repeat"/>
</dbReference>
<keyword evidence="2" id="KW-0472">Membrane</keyword>
<dbReference type="EMBL" id="CAADFK010000235">
    <property type="protein sequence ID" value="VFK21055.1"/>
    <property type="molecule type" value="Genomic_DNA"/>
</dbReference>
<evidence type="ECO:0000256" key="1">
    <source>
        <dbReference type="SAM" id="MobiDB-lite"/>
    </source>
</evidence>